<dbReference type="Proteomes" id="UP000800235">
    <property type="component" value="Unassembled WGS sequence"/>
</dbReference>
<evidence type="ECO:0000256" key="1">
    <source>
        <dbReference type="SAM" id="MobiDB-lite"/>
    </source>
</evidence>
<reference evidence="3" key="1">
    <citation type="journal article" date="2020" name="Stud. Mycol.">
        <title>101 Dothideomycetes genomes: a test case for predicting lifestyles and emergence of pathogens.</title>
        <authorList>
            <person name="Haridas S."/>
            <person name="Albert R."/>
            <person name="Binder M."/>
            <person name="Bloem J."/>
            <person name="Labutti K."/>
            <person name="Salamov A."/>
            <person name="Andreopoulos B."/>
            <person name="Baker S."/>
            <person name="Barry K."/>
            <person name="Bills G."/>
            <person name="Bluhm B."/>
            <person name="Cannon C."/>
            <person name="Castanera R."/>
            <person name="Culley D."/>
            <person name="Daum C."/>
            <person name="Ezra D."/>
            <person name="Gonzalez J."/>
            <person name="Henrissat B."/>
            <person name="Kuo A."/>
            <person name="Liang C."/>
            <person name="Lipzen A."/>
            <person name="Lutzoni F."/>
            <person name="Magnuson J."/>
            <person name="Mondo S."/>
            <person name="Nolan M."/>
            <person name="Ohm R."/>
            <person name="Pangilinan J."/>
            <person name="Park H.-J."/>
            <person name="Ramirez L."/>
            <person name="Alfaro M."/>
            <person name="Sun H."/>
            <person name="Tritt A."/>
            <person name="Yoshinaga Y."/>
            <person name="Zwiers L.-H."/>
            <person name="Turgeon B."/>
            <person name="Goodwin S."/>
            <person name="Spatafora J."/>
            <person name="Crous P."/>
            <person name="Grigoriev I."/>
        </authorList>
    </citation>
    <scope>NUCLEOTIDE SEQUENCE</scope>
    <source>
        <strain evidence="3">CBS 130266</strain>
    </source>
</reference>
<proteinExistence type="predicted"/>
<name>A0A9P4NZ63_9PEZI</name>
<comment type="caution">
    <text evidence="3">The sequence shown here is derived from an EMBL/GenBank/DDBJ whole genome shotgun (WGS) entry which is preliminary data.</text>
</comment>
<feature type="compositionally biased region" description="Low complexity" evidence="1">
    <location>
        <begin position="279"/>
        <end position="290"/>
    </location>
</feature>
<feature type="region of interest" description="Disordered" evidence="1">
    <location>
        <begin position="269"/>
        <end position="290"/>
    </location>
</feature>
<dbReference type="EMBL" id="MU007018">
    <property type="protein sequence ID" value="KAF2433938.1"/>
    <property type="molecule type" value="Genomic_DNA"/>
</dbReference>
<sequence length="386" mass="42021">MHTSRYSILASIASLTSIVRGQDLPQCEAFGMDFQDKQTYFINSLSTDNFTSVTQFKGCQADGKPANVWFIPPSGNELECSTLPTTPDGVNQISSCPVKKNELTGPGYGTGEYIIVVFGNNGANGDPYGYERDFHLDIGPQVTATVTPTITFNVTSTPRETSTAISTIIISSTLSANSTITVPVATAPATSTVIPRPVTEMRSKTVTRTRTRKVFTADVIISTKTAECILPTRPAQHDPFIHYNPKRFHPKVLDNAKYRQRARKYHRRAEGLAKRTPDAPTITSTASPPVSTTATVVGPAITDVVSTSVTSTTFVQLPAVTVKNGTYTVVTTLATPTRTKYDVQYTTELTTKTITASWTITKTTTPYEVKTSCYKAGGHFGYGWRW</sequence>
<keyword evidence="2" id="KW-0732">Signal</keyword>
<dbReference type="AlphaFoldDB" id="A0A9P4NZ63"/>
<keyword evidence="4" id="KW-1185">Reference proteome</keyword>
<dbReference type="OrthoDB" id="3937708at2759"/>
<organism evidence="3 4">
    <name type="scientific">Tothia fuscella</name>
    <dbReference type="NCBI Taxonomy" id="1048955"/>
    <lineage>
        <taxon>Eukaryota</taxon>
        <taxon>Fungi</taxon>
        <taxon>Dikarya</taxon>
        <taxon>Ascomycota</taxon>
        <taxon>Pezizomycotina</taxon>
        <taxon>Dothideomycetes</taxon>
        <taxon>Pleosporomycetidae</taxon>
        <taxon>Venturiales</taxon>
        <taxon>Cylindrosympodiaceae</taxon>
        <taxon>Tothia</taxon>
    </lineage>
</organism>
<evidence type="ECO:0000313" key="4">
    <source>
        <dbReference type="Proteomes" id="UP000800235"/>
    </source>
</evidence>
<evidence type="ECO:0000313" key="3">
    <source>
        <dbReference type="EMBL" id="KAF2433938.1"/>
    </source>
</evidence>
<gene>
    <name evidence="3" type="ORF">EJ08DRAFT_704874</name>
</gene>
<evidence type="ECO:0000256" key="2">
    <source>
        <dbReference type="SAM" id="SignalP"/>
    </source>
</evidence>
<protein>
    <submittedName>
        <fullName evidence="3">Uncharacterized protein</fullName>
    </submittedName>
</protein>
<accession>A0A9P4NZ63</accession>
<feature type="signal peptide" evidence="2">
    <location>
        <begin position="1"/>
        <end position="21"/>
    </location>
</feature>
<feature type="chain" id="PRO_5040405968" evidence="2">
    <location>
        <begin position="22"/>
        <end position="386"/>
    </location>
</feature>